<gene>
    <name evidence="1" type="ORF">KIL84_000803</name>
</gene>
<dbReference type="AlphaFoldDB" id="A0A9D3WZP1"/>
<keyword evidence="2" id="KW-1185">Reference proteome</keyword>
<accession>A0A9D3WZP1</accession>
<evidence type="ECO:0000313" key="1">
    <source>
        <dbReference type="EMBL" id="KAH1169818.1"/>
    </source>
</evidence>
<dbReference type="Proteomes" id="UP000827986">
    <property type="component" value="Unassembled WGS sequence"/>
</dbReference>
<name>A0A9D3WZP1_9SAUR</name>
<protein>
    <submittedName>
        <fullName evidence="1">Uncharacterized protein</fullName>
    </submittedName>
</protein>
<sequence length="111" mass="12268">MLKAIRLHKHFPHVTLPAIIPEHLCGNYSNCLHGKVGHPQSVNGRDGGLETITIIRCSTECLETPASSLAFLPCVSSWTGFPSTCWLRCGILLVFITWYSDKTWKTVVGSD</sequence>
<reference evidence="1" key="1">
    <citation type="submission" date="2021-09" db="EMBL/GenBank/DDBJ databases">
        <title>The genome of Mauremys mutica provides insights into the evolution of semi-aquatic lifestyle.</title>
        <authorList>
            <person name="Gong S."/>
            <person name="Gao Y."/>
        </authorList>
    </citation>
    <scope>NUCLEOTIDE SEQUENCE</scope>
    <source>
        <strain evidence="1">MM-2020</strain>
        <tissue evidence="1">Muscle</tissue>
    </source>
</reference>
<proteinExistence type="predicted"/>
<evidence type="ECO:0000313" key="2">
    <source>
        <dbReference type="Proteomes" id="UP000827986"/>
    </source>
</evidence>
<comment type="caution">
    <text evidence="1">The sequence shown here is derived from an EMBL/GenBank/DDBJ whole genome shotgun (WGS) entry which is preliminary data.</text>
</comment>
<organism evidence="1 2">
    <name type="scientific">Mauremys mutica</name>
    <name type="common">yellowpond turtle</name>
    <dbReference type="NCBI Taxonomy" id="74926"/>
    <lineage>
        <taxon>Eukaryota</taxon>
        <taxon>Metazoa</taxon>
        <taxon>Chordata</taxon>
        <taxon>Craniata</taxon>
        <taxon>Vertebrata</taxon>
        <taxon>Euteleostomi</taxon>
        <taxon>Archelosauria</taxon>
        <taxon>Testudinata</taxon>
        <taxon>Testudines</taxon>
        <taxon>Cryptodira</taxon>
        <taxon>Durocryptodira</taxon>
        <taxon>Testudinoidea</taxon>
        <taxon>Geoemydidae</taxon>
        <taxon>Geoemydinae</taxon>
        <taxon>Mauremys</taxon>
    </lineage>
</organism>
<dbReference type="EMBL" id="JAHDVG010000484">
    <property type="protein sequence ID" value="KAH1169818.1"/>
    <property type="molecule type" value="Genomic_DNA"/>
</dbReference>